<dbReference type="Proteomes" id="UP000305202">
    <property type="component" value="Unassembled WGS sequence"/>
</dbReference>
<accession>A0ABY2SHF9</accession>
<feature type="domain" description="Peptidase S74" evidence="1">
    <location>
        <begin position="150"/>
        <end position="234"/>
    </location>
</feature>
<evidence type="ECO:0000313" key="2">
    <source>
        <dbReference type="EMBL" id="TKI01756.1"/>
    </source>
</evidence>
<keyword evidence="3" id="KW-1185">Reference proteome</keyword>
<reference evidence="2 3" key="1">
    <citation type="submission" date="2019-04" db="EMBL/GenBank/DDBJ databases">
        <authorList>
            <person name="Li M."/>
            <person name="Gao C."/>
        </authorList>
    </citation>
    <scope>NUCLEOTIDE SEQUENCE [LARGE SCALE GENOMIC DNA]</scope>
    <source>
        <strain evidence="2 3">BGMRC 2031</strain>
    </source>
</reference>
<feature type="non-terminal residue" evidence="2">
    <location>
        <position position="234"/>
    </location>
</feature>
<gene>
    <name evidence="2" type="ORF">FCN80_26160</name>
</gene>
<dbReference type="Pfam" id="PF13884">
    <property type="entry name" value="Peptidase_S74"/>
    <property type="match status" value="1"/>
</dbReference>
<protein>
    <submittedName>
        <fullName evidence="2">Tail fiber domain-containing protein</fullName>
    </submittedName>
</protein>
<sequence>MTSLTGLTTPLSVAQGGTGANTASDARTALGVAYGTAAGTVAQGNDSRLGTIDGKNGGTLATGNSITLISATFPSAATGDYLNTPIFKSLINGRGAYGDTRGGFFGFYYQEHVGAANEGIFNLNGFSNDISWIFSNNGNASAPGSWVNNSDSRIKTDLEVISDPLDKVKQLTGYTGLKDTQPYTGLIAQDVQKVLPQTVFNMGRYTLRDGSVIEDCLAVGYGEIAGLLVEAIKA</sequence>
<dbReference type="PROSITE" id="PS51688">
    <property type="entry name" value="ICA"/>
    <property type="match status" value="1"/>
</dbReference>
<organism evidence="2 3">
    <name type="scientific">Martelella alba</name>
    <dbReference type="NCBI Taxonomy" id="2590451"/>
    <lineage>
        <taxon>Bacteria</taxon>
        <taxon>Pseudomonadati</taxon>
        <taxon>Pseudomonadota</taxon>
        <taxon>Alphaproteobacteria</taxon>
        <taxon>Hyphomicrobiales</taxon>
        <taxon>Aurantimonadaceae</taxon>
        <taxon>Martelella</taxon>
    </lineage>
</organism>
<evidence type="ECO:0000313" key="3">
    <source>
        <dbReference type="Proteomes" id="UP000305202"/>
    </source>
</evidence>
<proteinExistence type="predicted"/>
<dbReference type="EMBL" id="SZPQ01000149">
    <property type="protein sequence ID" value="TKI01756.1"/>
    <property type="molecule type" value="Genomic_DNA"/>
</dbReference>
<comment type="caution">
    <text evidence="2">The sequence shown here is derived from an EMBL/GenBank/DDBJ whole genome shotgun (WGS) entry which is preliminary data.</text>
</comment>
<dbReference type="InterPro" id="IPR030392">
    <property type="entry name" value="S74_ICA"/>
</dbReference>
<evidence type="ECO:0000259" key="1">
    <source>
        <dbReference type="PROSITE" id="PS51688"/>
    </source>
</evidence>
<name>A0ABY2SHF9_9HYPH</name>